<dbReference type="Pfam" id="PF00550">
    <property type="entry name" value="PP-binding"/>
    <property type="match status" value="1"/>
</dbReference>
<dbReference type="SUPFAM" id="SSF47336">
    <property type="entry name" value="ACP-like"/>
    <property type="match status" value="1"/>
</dbReference>
<reference evidence="2 3" key="1">
    <citation type="submission" date="2020-08" db="EMBL/GenBank/DDBJ databases">
        <title>Genomic Encyclopedia of Type Strains, Phase III (KMG-III): the genomes of soil and plant-associated and newly described type strains.</title>
        <authorList>
            <person name="Whitman W."/>
        </authorList>
    </citation>
    <scope>NUCLEOTIDE SEQUENCE [LARGE SCALE GENOMIC DNA]</scope>
    <source>
        <strain evidence="2 3">CECT 3266</strain>
    </source>
</reference>
<evidence type="ECO:0000259" key="1">
    <source>
        <dbReference type="PROSITE" id="PS50075"/>
    </source>
</evidence>
<dbReference type="EMBL" id="JACHJH010000002">
    <property type="protein sequence ID" value="MBB4892330.1"/>
    <property type="molecule type" value="Genomic_DNA"/>
</dbReference>
<dbReference type="AlphaFoldDB" id="A0A7W7LLA2"/>
<evidence type="ECO:0000313" key="2">
    <source>
        <dbReference type="EMBL" id="MBB4892330.1"/>
    </source>
</evidence>
<dbReference type="Proteomes" id="UP000556084">
    <property type="component" value="Unassembled WGS sequence"/>
</dbReference>
<protein>
    <submittedName>
        <fullName evidence="2">Acyl carrier protein</fullName>
    </submittedName>
</protein>
<dbReference type="InterPro" id="IPR036736">
    <property type="entry name" value="ACP-like_sf"/>
</dbReference>
<dbReference type="RefSeq" id="WP_184347249.1">
    <property type="nucleotide sequence ID" value="NZ_JACHJH010000002.1"/>
</dbReference>
<proteinExistence type="predicted"/>
<gene>
    <name evidence="2" type="ORF">FHS39_001341</name>
</gene>
<sequence length="91" mass="9880">MSTPSTWDDRLESILRPYLTFLPEGTPFTADLDLRDNGLDSLGIVDLLIELENAYGVQFTDDALAMETFETPGSLWRVLSGLTAQAAGTAA</sequence>
<keyword evidence="3" id="KW-1185">Reference proteome</keyword>
<evidence type="ECO:0000313" key="3">
    <source>
        <dbReference type="Proteomes" id="UP000556084"/>
    </source>
</evidence>
<feature type="domain" description="Carrier" evidence="1">
    <location>
        <begin position="5"/>
        <end position="83"/>
    </location>
</feature>
<dbReference type="InterPro" id="IPR009081">
    <property type="entry name" value="PP-bd_ACP"/>
</dbReference>
<comment type="caution">
    <text evidence="2">The sequence shown here is derived from an EMBL/GenBank/DDBJ whole genome shotgun (WGS) entry which is preliminary data.</text>
</comment>
<accession>A0A7W7LLA2</accession>
<organism evidence="2 3">
    <name type="scientific">Streptomyces olivoverticillatus</name>
    <dbReference type="NCBI Taxonomy" id="66427"/>
    <lineage>
        <taxon>Bacteria</taxon>
        <taxon>Bacillati</taxon>
        <taxon>Actinomycetota</taxon>
        <taxon>Actinomycetes</taxon>
        <taxon>Kitasatosporales</taxon>
        <taxon>Streptomycetaceae</taxon>
        <taxon>Streptomyces</taxon>
    </lineage>
</organism>
<dbReference type="PROSITE" id="PS50075">
    <property type="entry name" value="CARRIER"/>
    <property type="match status" value="1"/>
</dbReference>
<dbReference type="Gene3D" id="1.10.1200.10">
    <property type="entry name" value="ACP-like"/>
    <property type="match status" value="1"/>
</dbReference>
<name>A0A7W7LLA2_9ACTN</name>